<protein>
    <submittedName>
        <fullName evidence="2">Uncharacterized protein</fullName>
    </submittedName>
</protein>
<sequence length="165" mass="17253">MQRGPHSPSVNRPTKTHVMQSGGVPRCNEELTEVDGRGCYIAKDRGLNYVHAEEINAVGGSGNYVAQDRGLNGVHANGWWDHGTVTSRSCGESEGGELDGARKVCAGNDKLVGAGGVDSSGVGDGVATVEDIMDKSGVRAEEKGENRNFNGGDYDKGKKGEEGCS</sequence>
<proteinExistence type="predicted"/>
<evidence type="ECO:0000313" key="2">
    <source>
        <dbReference type="EMBL" id="KAE8099683.1"/>
    </source>
</evidence>
<evidence type="ECO:0000313" key="3">
    <source>
        <dbReference type="Proteomes" id="UP000327013"/>
    </source>
</evidence>
<feature type="compositionally biased region" description="Basic and acidic residues" evidence="1">
    <location>
        <begin position="153"/>
        <end position="165"/>
    </location>
</feature>
<feature type="compositionally biased region" description="Polar residues" evidence="1">
    <location>
        <begin position="8"/>
        <end position="19"/>
    </location>
</feature>
<gene>
    <name evidence="2" type="ORF">FH972_017641</name>
</gene>
<keyword evidence="3" id="KW-1185">Reference proteome</keyword>
<evidence type="ECO:0000256" key="1">
    <source>
        <dbReference type="SAM" id="MobiDB-lite"/>
    </source>
</evidence>
<organism evidence="2 3">
    <name type="scientific">Carpinus fangiana</name>
    <dbReference type="NCBI Taxonomy" id="176857"/>
    <lineage>
        <taxon>Eukaryota</taxon>
        <taxon>Viridiplantae</taxon>
        <taxon>Streptophyta</taxon>
        <taxon>Embryophyta</taxon>
        <taxon>Tracheophyta</taxon>
        <taxon>Spermatophyta</taxon>
        <taxon>Magnoliopsida</taxon>
        <taxon>eudicotyledons</taxon>
        <taxon>Gunneridae</taxon>
        <taxon>Pentapetalae</taxon>
        <taxon>rosids</taxon>
        <taxon>fabids</taxon>
        <taxon>Fagales</taxon>
        <taxon>Betulaceae</taxon>
        <taxon>Carpinus</taxon>
    </lineage>
</organism>
<reference evidence="2 3" key="1">
    <citation type="submission" date="2019-06" db="EMBL/GenBank/DDBJ databases">
        <title>A chromosomal-level reference genome of Carpinus fangiana (Coryloideae, Betulaceae).</title>
        <authorList>
            <person name="Yang X."/>
            <person name="Wang Z."/>
            <person name="Zhang L."/>
            <person name="Hao G."/>
            <person name="Liu J."/>
            <person name="Yang Y."/>
        </authorList>
    </citation>
    <scope>NUCLEOTIDE SEQUENCE [LARGE SCALE GENOMIC DNA]</scope>
    <source>
        <strain evidence="2">Cfa_2016G</strain>
        <tissue evidence="2">Leaf</tissue>
    </source>
</reference>
<dbReference type="Proteomes" id="UP000327013">
    <property type="component" value="Chromosome 7"/>
</dbReference>
<feature type="region of interest" description="Disordered" evidence="1">
    <location>
        <begin position="1"/>
        <end position="24"/>
    </location>
</feature>
<accession>A0A5N6RKW7</accession>
<dbReference type="EMBL" id="CM017327">
    <property type="protein sequence ID" value="KAE8099683.1"/>
    <property type="molecule type" value="Genomic_DNA"/>
</dbReference>
<feature type="compositionally biased region" description="Basic and acidic residues" evidence="1">
    <location>
        <begin position="134"/>
        <end position="146"/>
    </location>
</feature>
<dbReference type="AlphaFoldDB" id="A0A5N6RKW7"/>
<feature type="region of interest" description="Disordered" evidence="1">
    <location>
        <begin position="134"/>
        <end position="165"/>
    </location>
</feature>
<name>A0A5N6RKW7_9ROSI</name>